<dbReference type="GeneID" id="34455504"/>
<keyword evidence="3" id="KW-1185">Reference proteome</keyword>
<gene>
    <name evidence="2" type="ORF">ABOM_012114</name>
</gene>
<dbReference type="RefSeq" id="XP_022383137.1">
    <property type="nucleotide sequence ID" value="XM_022539242.1"/>
</dbReference>
<sequence>MTNIQLQILSDLHLESPAAYDIFSIVPKAPFLALLGDIGYVMDEGFFPFLRKQLAIFRVVFLVLGNHEAYHSSWTEAKSNVESFKHDIDETSRNGEALGEFVLLDQTRYDISPTLTILGCTLFSRITEEQIESVSFGLNDFYHIRDWSIEAHREAHIADLSWLNKEIDSISRLEPDRKVIILTHHCPSTHQEVVDPKHSNSKLSSGFMTDLSNEQCWQREIVTLWAFGHTHFNCDFQDLTTGKRVVSNQRGYYFSQSTGFNAEKVVEL</sequence>
<dbReference type="OrthoDB" id="550558at2759"/>
<dbReference type="EMBL" id="LYCR01000208">
    <property type="protein sequence ID" value="OGM39420.1"/>
    <property type="molecule type" value="Genomic_DNA"/>
</dbReference>
<dbReference type="GO" id="GO:0016787">
    <property type="term" value="F:hydrolase activity"/>
    <property type="evidence" value="ECO:0007669"/>
    <property type="project" value="InterPro"/>
</dbReference>
<organism evidence="2 3">
    <name type="scientific">Aspergillus bombycis</name>
    <dbReference type="NCBI Taxonomy" id="109264"/>
    <lineage>
        <taxon>Eukaryota</taxon>
        <taxon>Fungi</taxon>
        <taxon>Dikarya</taxon>
        <taxon>Ascomycota</taxon>
        <taxon>Pezizomycotina</taxon>
        <taxon>Eurotiomycetes</taxon>
        <taxon>Eurotiomycetidae</taxon>
        <taxon>Eurotiales</taxon>
        <taxon>Aspergillaceae</taxon>
        <taxon>Aspergillus</taxon>
    </lineage>
</organism>
<proteinExistence type="predicted"/>
<dbReference type="Proteomes" id="UP000179179">
    <property type="component" value="Unassembled WGS sequence"/>
</dbReference>
<name>A0A1F7ZIZ2_9EURO</name>
<dbReference type="SUPFAM" id="SSF56300">
    <property type="entry name" value="Metallo-dependent phosphatases"/>
    <property type="match status" value="1"/>
</dbReference>
<dbReference type="Pfam" id="PF00149">
    <property type="entry name" value="Metallophos"/>
    <property type="match status" value="1"/>
</dbReference>
<dbReference type="Gene3D" id="3.60.21.10">
    <property type="match status" value="1"/>
</dbReference>
<dbReference type="AlphaFoldDB" id="A0A1F7ZIZ2"/>
<reference evidence="2 3" key="1">
    <citation type="journal article" date="2016" name="Genome Biol. Evol.">
        <title>Draft genome sequence of an aflatoxigenic Aspergillus species, A. bombycis.</title>
        <authorList>
            <person name="Moore G.G."/>
            <person name="Mack B.M."/>
            <person name="Beltz S.B."/>
            <person name="Gilbert M.K."/>
        </authorList>
    </citation>
    <scope>NUCLEOTIDE SEQUENCE [LARGE SCALE GENOMIC DNA]</scope>
    <source>
        <strain evidence="3">NRRL 26010</strain>
    </source>
</reference>
<protein>
    <recommendedName>
        <fullName evidence="1">Calcineurin-like phosphoesterase domain-containing protein</fullName>
    </recommendedName>
</protein>
<accession>A0A1F7ZIZ2</accession>
<feature type="domain" description="Calcineurin-like phosphoesterase" evidence="1">
    <location>
        <begin position="8"/>
        <end position="231"/>
    </location>
</feature>
<evidence type="ECO:0000313" key="2">
    <source>
        <dbReference type="EMBL" id="OGM39420.1"/>
    </source>
</evidence>
<dbReference type="PANTHER" id="PTHR37844:SF2">
    <property type="entry name" value="SER_THR PROTEIN PHOSPHATASE SUPERFAMILY (AFU_ORTHOLOGUE AFUA_1G14840)"/>
    <property type="match status" value="1"/>
</dbReference>
<dbReference type="InterPro" id="IPR004843">
    <property type="entry name" value="Calcineurin-like_PHP"/>
</dbReference>
<comment type="caution">
    <text evidence="2">The sequence shown here is derived from an EMBL/GenBank/DDBJ whole genome shotgun (WGS) entry which is preliminary data.</text>
</comment>
<dbReference type="PANTHER" id="PTHR37844">
    <property type="entry name" value="SER/THR PROTEIN PHOSPHATASE SUPERFAMILY (AFU_ORTHOLOGUE AFUA_1G14840)"/>
    <property type="match status" value="1"/>
</dbReference>
<dbReference type="InterPro" id="IPR029052">
    <property type="entry name" value="Metallo-depent_PP-like"/>
</dbReference>
<evidence type="ECO:0000259" key="1">
    <source>
        <dbReference type="Pfam" id="PF00149"/>
    </source>
</evidence>
<evidence type="ECO:0000313" key="3">
    <source>
        <dbReference type="Proteomes" id="UP000179179"/>
    </source>
</evidence>